<dbReference type="SMART" id="SM00949">
    <property type="entry name" value="PAZ"/>
    <property type="match status" value="1"/>
</dbReference>
<evidence type="ECO:0000256" key="2">
    <source>
        <dbReference type="SAM" id="MobiDB-lite"/>
    </source>
</evidence>
<dbReference type="SMART" id="SM00950">
    <property type="entry name" value="Piwi"/>
    <property type="match status" value="1"/>
</dbReference>
<dbReference type="GO" id="GO:0003723">
    <property type="term" value="F:RNA binding"/>
    <property type="evidence" value="ECO:0007669"/>
    <property type="project" value="InterPro"/>
</dbReference>
<keyword evidence="5" id="KW-1185">Reference proteome</keyword>
<dbReference type="PANTHER" id="PTHR22891">
    <property type="entry name" value="EUKARYOTIC TRANSLATION INITIATION FACTOR 2C"/>
    <property type="match status" value="1"/>
</dbReference>
<dbReference type="InterPro" id="IPR003165">
    <property type="entry name" value="Piwi"/>
</dbReference>
<feature type="compositionally biased region" description="Basic and acidic residues" evidence="2">
    <location>
        <begin position="23"/>
        <end position="35"/>
    </location>
</feature>
<dbReference type="Gene3D" id="2.170.260.10">
    <property type="entry name" value="paz domain"/>
    <property type="match status" value="1"/>
</dbReference>
<dbReference type="InterPro" id="IPR003100">
    <property type="entry name" value="PAZ_dom"/>
</dbReference>
<dbReference type="Gene3D" id="3.40.50.2300">
    <property type="match status" value="1"/>
</dbReference>
<dbReference type="Proteomes" id="UP000887574">
    <property type="component" value="Unplaced"/>
</dbReference>
<dbReference type="SUPFAM" id="SSF53098">
    <property type="entry name" value="Ribonuclease H-like"/>
    <property type="match status" value="1"/>
</dbReference>
<evidence type="ECO:0000259" key="3">
    <source>
        <dbReference type="PROSITE" id="PS50821"/>
    </source>
</evidence>
<proteinExistence type="inferred from homology"/>
<dbReference type="WBParaSite" id="jg26363">
    <property type="protein sequence ID" value="jg26363"/>
    <property type="gene ID" value="jg26363"/>
</dbReference>
<dbReference type="InterPro" id="IPR036397">
    <property type="entry name" value="RNaseH_sf"/>
</dbReference>
<organism evidence="5 6">
    <name type="scientific">Ditylenchus dipsaci</name>
    <dbReference type="NCBI Taxonomy" id="166011"/>
    <lineage>
        <taxon>Eukaryota</taxon>
        <taxon>Metazoa</taxon>
        <taxon>Ecdysozoa</taxon>
        <taxon>Nematoda</taxon>
        <taxon>Chromadorea</taxon>
        <taxon>Rhabditida</taxon>
        <taxon>Tylenchina</taxon>
        <taxon>Tylenchomorpha</taxon>
        <taxon>Sphaerularioidea</taxon>
        <taxon>Anguinidae</taxon>
        <taxon>Anguininae</taxon>
        <taxon>Ditylenchus</taxon>
    </lineage>
</organism>
<dbReference type="CDD" id="cd02846">
    <property type="entry name" value="PAZ_argonaute_like"/>
    <property type="match status" value="1"/>
</dbReference>
<feature type="domain" description="PAZ" evidence="3">
    <location>
        <begin position="321"/>
        <end position="427"/>
    </location>
</feature>
<dbReference type="InterPro" id="IPR012337">
    <property type="entry name" value="RNaseH-like_sf"/>
</dbReference>
<dbReference type="Pfam" id="PF02170">
    <property type="entry name" value="PAZ"/>
    <property type="match status" value="1"/>
</dbReference>
<comment type="similarity">
    <text evidence="1">Belongs to the argonaute family.</text>
</comment>
<dbReference type="Gene3D" id="3.30.420.10">
    <property type="entry name" value="Ribonuclease H-like superfamily/Ribonuclease H"/>
    <property type="match status" value="2"/>
</dbReference>
<feature type="region of interest" description="Disordered" evidence="2">
    <location>
        <begin position="1"/>
        <end position="53"/>
    </location>
</feature>
<dbReference type="SUPFAM" id="SSF101690">
    <property type="entry name" value="PAZ domain"/>
    <property type="match status" value="1"/>
</dbReference>
<reference evidence="6" key="1">
    <citation type="submission" date="2022-11" db="UniProtKB">
        <authorList>
            <consortium name="WormBaseParasite"/>
        </authorList>
    </citation>
    <scope>IDENTIFICATION</scope>
</reference>
<evidence type="ECO:0000256" key="1">
    <source>
        <dbReference type="RuleBase" id="RU361178"/>
    </source>
</evidence>
<feature type="domain" description="Piwi" evidence="4">
    <location>
        <begin position="597"/>
        <end position="909"/>
    </location>
</feature>
<dbReference type="AlphaFoldDB" id="A0A915E4E4"/>
<evidence type="ECO:0000259" key="4">
    <source>
        <dbReference type="PROSITE" id="PS50822"/>
    </source>
</evidence>
<accession>A0A915E4E4</accession>
<dbReference type="Pfam" id="PF02171">
    <property type="entry name" value="Piwi"/>
    <property type="match status" value="2"/>
</dbReference>
<evidence type="ECO:0000313" key="6">
    <source>
        <dbReference type="WBParaSite" id="jg26363"/>
    </source>
</evidence>
<sequence>MRETAHAIGGSRNRSTSPDEVPDSSRKVDFSDKPRGILKKVQNNEKSKYSSYENPDFDYEHSIAGEVGQFRQFRNAEPTKVVLNGYALDTSQAVKEVYKHELKFTGFYPPDKTKDLSAGPKNDVANQTRRHLLWVMFQQMLEANPDIFGSSKEHKSYVYDCGINFYSIKKFLSQGETAEFQIDLERLPDECKIYLGRRVSDLKAHILACETVDLKSLDVLTESRNRAAVQFMEILSSQEAIRRETYYIFASKMFDKASEIRLQTDPRVLKEGMQKNVRFVGDSIQSAAPILQVDPKKSAFFPPMSIDAFLEAFLPGRPGDRLERKLNPNTLRTAAKQIKGLTVMTTHMASGKNRSFVINGLTADPAERQMFDCKGQQISVVDYYQQNYQLRLRFPRLPCIIERRPGKKEDGKSNDSYYPLEVCTIVPGQRVSINQQTPQLTEQMIRNCQALPRDFVANNKKQQENAFLTNGNPYFRSHGVRVETELTTADAEVLFPPAIVYDRNQREEPDQRGNMQWGKIGGKRFVVPAETPPVWAAVIFQNGVNGNDCNNFIGQFLDSARKKGMNAQQPTRFDEFESTDYNYIKDKLQFYKQNNCTFVMFFTKDKLDDVHHTMKLMEIELGITTQHVSNQTMVKAIGNKGAWMVIDNLLLKFNLKLGGVNHSLSTAGSFANANRVQHDLMAKEWLRDTRMFIGLDMSHAAPQSLYERQANIPCKEPTIVGMSYTVGHPLRMRGTYWCQKSRVTHIHQLAANVKEAMMNYYAQVNRFPQHLMVFRGGVSEGEYRIVLDEEQSAFFAAFKEMEHEPGFRIPDLTMIVVQRNSNYRIIPQNFNAQGRAFEQNVRADYSGYRSANSLHCDCRHLQPRVSLEEVENVTYALCYSHGIVLSPVSVPAPLYSASDLAKRGRNNWKCKKNEDEERDHMDLMAELASYCRITTSLI</sequence>
<evidence type="ECO:0000313" key="5">
    <source>
        <dbReference type="Proteomes" id="UP000887574"/>
    </source>
</evidence>
<dbReference type="InterPro" id="IPR036085">
    <property type="entry name" value="PAZ_dom_sf"/>
</dbReference>
<dbReference type="PROSITE" id="PS50821">
    <property type="entry name" value="PAZ"/>
    <property type="match status" value="1"/>
</dbReference>
<dbReference type="PROSITE" id="PS50822">
    <property type="entry name" value="PIWI"/>
    <property type="match status" value="1"/>
</dbReference>
<protein>
    <submittedName>
        <fullName evidence="6">Uncharacterized protein</fullName>
    </submittedName>
</protein>
<name>A0A915E4E4_9BILA</name>